<dbReference type="InterPro" id="IPR050736">
    <property type="entry name" value="Sensor_HK_Regulatory"/>
</dbReference>
<keyword evidence="7" id="KW-0812">Transmembrane</keyword>
<evidence type="ECO:0000313" key="11">
    <source>
        <dbReference type="Proteomes" id="UP000215450"/>
    </source>
</evidence>
<keyword evidence="11" id="KW-1185">Reference proteome</keyword>
<feature type="transmembrane region" description="Helical" evidence="7">
    <location>
        <begin position="181"/>
        <end position="200"/>
    </location>
</feature>
<dbReference type="SUPFAM" id="SSF55874">
    <property type="entry name" value="ATPase domain of HSP90 chaperone/DNA topoisomerase II/histidine kinase"/>
    <property type="match status" value="1"/>
</dbReference>
<organism evidence="10 11">
    <name type="scientific">Kingella negevensis</name>
    <dbReference type="NCBI Taxonomy" id="1522312"/>
    <lineage>
        <taxon>Bacteria</taxon>
        <taxon>Pseudomonadati</taxon>
        <taxon>Pseudomonadota</taxon>
        <taxon>Betaproteobacteria</taxon>
        <taxon>Neisseriales</taxon>
        <taxon>Neisseriaceae</taxon>
        <taxon>Kingella</taxon>
    </lineage>
</organism>
<dbReference type="GeneID" id="83624951"/>
<evidence type="ECO:0000256" key="6">
    <source>
        <dbReference type="ARBA" id="ARBA00023012"/>
    </source>
</evidence>
<protein>
    <recommendedName>
        <fullName evidence="2">histidine kinase</fullName>
        <ecNumber evidence="2">2.7.13.3</ecNumber>
    </recommendedName>
</protein>
<feature type="transmembrane region" description="Helical" evidence="7">
    <location>
        <begin position="65"/>
        <end position="83"/>
    </location>
</feature>
<dbReference type="PRINTS" id="PR00344">
    <property type="entry name" value="BCTRLSENSOR"/>
</dbReference>
<dbReference type="EMBL" id="FXUV02000021">
    <property type="protein sequence ID" value="SNB67560.1"/>
    <property type="molecule type" value="Genomic_DNA"/>
</dbReference>
<evidence type="ECO:0000259" key="8">
    <source>
        <dbReference type="PROSITE" id="PS50109"/>
    </source>
</evidence>
<keyword evidence="7" id="KW-1133">Transmembrane helix</keyword>
<dbReference type="PROSITE" id="PS50109">
    <property type="entry name" value="HIS_KIN"/>
    <property type="match status" value="1"/>
</dbReference>
<dbReference type="Pfam" id="PF25323">
    <property type="entry name" value="6TM_PilS"/>
    <property type="match status" value="1"/>
</dbReference>
<evidence type="ECO:0000256" key="7">
    <source>
        <dbReference type="SAM" id="Phobius"/>
    </source>
</evidence>
<gene>
    <name evidence="10" type="primary">zraS</name>
    <name evidence="10" type="ORF">KEBURONENSIS_00216</name>
</gene>
<evidence type="ECO:0000256" key="2">
    <source>
        <dbReference type="ARBA" id="ARBA00012438"/>
    </source>
</evidence>
<comment type="catalytic activity">
    <reaction evidence="1">
        <text>ATP + protein L-histidine = ADP + protein N-phospho-L-histidine.</text>
        <dbReference type="EC" id="2.7.13.3"/>
    </reaction>
</comment>
<dbReference type="RefSeq" id="WP_032137300.1">
    <property type="nucleotide sequence ID" value="NZ_CCNJ01000049.1"/>
</dbReference>
<evidence type="ECO:0000313" key="10">
    <source>
        <dbReference type="EMBL" id="SNB67560.1"/>
    </source>
</evidence>
<dbReference type="Pfam" id="PF02518">
    <property type="entry name" value="HATPase_c"/>
    <property type="match status" value="1"/>
</dbReference>
<dbReference type="EMBL" id="FXUV01000019">
    <property type="protein sequence ID" value="SMQ12333.1"/>
    <property type="molecule type" value="Genomic_DNA"/>
</dbReference>
<dbReference type="Gene3D" id="3.30.565.10">
    <property type="entry name" value="Histidine kinase-like ATPase, C-terminal domain"/>
    <property type="match status" value="1"/>
</dbReference>
<dbReference type="InterPro" id="IPR003661">
    <property type="entry name" value="HisK_dim/P_dom"/>
</dbReference>
<evidence type="ECO:0000256" key="4">
    <source>
        <dbReference type="ARBA" id="ARBA00022679"/>
    </source>
</evidence>
<dbReference type="AlphaFoldDB" id="A0A238TAZ6"/>
<dbReference type="InterPro" id="IPR003594">
    <property type="entry name" value="HATPase_dom"/>
</dbReference>
<keyword evidence="4 10" id="KW-0808">Transferase</keyword>
<keyword evidence="3" id="KW-0597">Phosphoprotein</keyword>
<dbReference type="STRING" id="1522312.GCA_900177895_00905"/>
<evidence type="ECO:0000256" key="3">
    <source>
        <dbReference type="ARBA" id="ARBA00022553"/>
    </source>
</evidence>
<dbReference type="SMART" id="SM00387">
    <property type="entry name" value="HATPase_c"/>
    <property type="match status" value="1"/>
</dbReference>
<reference evidence="10 11" key="2">
    <citation type="submission" date="2017-06" db="EMBL/GenBank/DDBJ databases">
        <authorList>
            <person name="Kim H.J."/>
            <person name="Triplett B.A."/>
        </authorList>
    </citation>
    <scope>NUCLEOTIDE SEQUENCE [LARGE SCALE GENOMIC DNA]</scope>
    <source>
        <strain evidence="10">Kingella_eburonensis</strain>
    </source>
</reference>
<reference evidence="9" key="1">
    <citation type="submission" date="2017-05" db="EMBL/GenBank/DDBJ databases">
        <authorList>
            <person name="Song R."/>
            <person name="Chenine A.L."/>
            <person name="Ruprecht R.M."/>
        </authorList>
    </citation>
    <scope>NUCLEOTIDE SEQUENCE</scope>
    <source>
        <strain evidence="9">Kingella_eburonensis</strain>
    </source>
</reference>
<keyword evidence="6" id="KW-0902">Two-component regulatory system</keyword>
<dbReference type="InterPro" id="IPR005467">
    <property type="entry name" value="His_kinase_dom"/>
</dbReference>
<proteinExistence type="predicted"/>
<dbReference type="Proteomes" id="UP000215450">
    <property type="component" value="Unassembled WGS sequence"/>
</dbReference>
<dbReference type="InterPro" id="IPR036890">
    <property type="entry name" value="HATPase_C_sf"/>
</dbReference>
<dbReference type="CDD" id="cd00082">
    <property type="entry name" value="HisKA"/>
    <property type="match status" value="1"/>
</dbReference>
<feature type="transmembrane region" description="Helical" evidence="7">
    <location>
        <begin position="144"/>
        <end position="161"/>
    </location>
</feature>
<dbReference type="Pfam" id="PF00512">
    <property type="entry name" value="HisKA"/>
    <property type="match status" value="1"/>
</dbReference>
<dbReference type="SUPFAM" id="SSF47384">
    <property type="entry name" value="Homodimeric domain of signal transducing histidine kinase"/>
    <property type="match status" value="1"/>
</dbReference>
<dbReference type="OrthoDB" id="9815750at2"/>
<sequence>MKKTKQQSASESWHEQSTRLVNLLNIARVSILFSMMVLIVIIHNLRDLPIPHITSTYTPLVENAFALEIWCAAYGFLIVMSAIRPMWQIQENRDIPNVSSVIDITFMVALTAIAGGVSSGFGILILPFLATACILSYGKFPITYGSYAVLLVMSEAIWRLYPFNDLADRDNLSMLTGQGLLMIACFIVPTLTSIWAKYLFSADDSLQFHRSAYARLSDLNKLVLNRVQEAVIVLDKGGQIWLHNRQATRYFPDIKSGTEAKFLQPLVKRWQAKPKTTYETNLEINEVLMHVRAVPVIRENTELLTLFIRSDKELQIEAQTVKLTSLGLLTANLAHEIRNPLSAMRQSNGLLLEMGQEEDNLMIERLSGIIEKNIARIDKMIEDVSALNKSDRLNPEPIHLMKFWMGFVQEFQLTRPEAKGCLKIDMAGERIDVIFDPMHLQQIIWNLCNNAWRHSQQQKDSVVVSVRLMGTQTVSIRVWDDGPGVAPEMQEHLFEPFNTNQATGTGLGLYVARELAHANRGDLSYLPQVKSFELILPRKTK</sequence>
<dbReference type="PANTHER" id="PTHR43711">
    <property type="entry name" value="TWO-COMPONENT HISTIDINE KINASE"/>
    <property type="match status" value="1"/>
</dbReference>
<evidence type="ECO:0000256" key="1">
    <source>
        <dbReference type="ARBA" id="ARBA00000085"/>
    </source>
</evidence>
<name>A0A238TAZ6_9NEIS</name>
<evidence type="ECO:0000256" key="5">
    <source>
        <dbReference type="ARBA" id="ARBA00022777"/>
    </source>
</evidence>
<dbReference type="EC" id="2.7.13.3" evidence="2"/>
<evidence type="ECO:0000313" key="9">
    <source>
        <dbReference type="EMBL" id="SMQ12333.1"/>
    </source>
</evidence>
<dbReference type="Gene3D" id="1.10.287.130">
    <property type="match status" value="1"/>
</dbReference>
<dbReference type="SMART" id="SM00388">
    <property type="entry name" value="HisKA"/>
    <property type="match status" value="1"/>
</dbReference>
<feature type="transmembrane region" description="Helical" evidence="7">
    <location>
        <begin position="20"/>
        <end position="45"/>
    </location>
</feature>
<accession>A0A238TAZ6</accession>
<keyword evidence="5" id="KW-0418">Kinase</keyword>
<dbReference type="GO" id="GO:0000155">
    <property type="term" value="F:phosphorelay sensor kinase activity"/>
    <property type="evidence" value="ECO:0007669"/>
    <property type="project" value="InterPro"/>
</dbReference>
<dbReference type="InterPro" id="IPR004358">
    <property type="entry name" value="Sig_transdc_His_kin-like_C"/>
</dbReference>
<dbReference type="PANTHER" id="PTHR43711:SF31">
    <property type="entry name" value="HISTIDINE KINASE"/>
    <property type="match status" value="1"/>
</dbReference>
<dbReference type="InterPro" id="IPR036097">
    <property type="entry name" value="HisK_dim/P_sf"/>
</dbReference>
<keyword evidence="7" id="KW-0472">Membrane</keyword>
<feature type="domain" description="Histidine kinase" evidence="8">
    <location>
        <begin position="332"/>
        <end position="525"/>
    </location>
</feature>